<accession>A0ABT8NDM0</accession>
<dbReference type="InterPro" id="IPR034015">
    <property type="entry name" value="M1_LTA4H"/>
</dbReference>
<dbReference type="EMBL" id="JAUJWU010000002">
    <property type="protein sequence ID" value="MDN7245985.1"/>
    <property type="molecule type" value="Genomic_DNA"/>
</dbReference>
<organism evidence="3 4">
    <name type="scientific">Planococcus shenhongbingii</name>
    <dbReference type="NCBI Taxonomy" id="3058398"/>
    <lineage>
        <taxon>Bacteria</taxon>
        <taxon>Bacillati</taxon>
        <taxon>Bacillota</taxon>
        <taxon>Bacilli</taxon>
        <taxon>Bacillales</taxon>
        <taxon>Caryophanaceae</taxon>
        <taxon>Planococcus</taxon>
    </lineage>
</organism>
<keyword evidence="1" id="KW-0812">Transmembrane</keyword>
<dbReference type="CDD" id="cd09604">
    <property type="entry name" value="M1_APN_like"/>
    <property type="match status" value="1"/>
</dbReference>
<dbReference type="GO" id="GO:0004177">
    <property type="term" value="F:aminopeptidase activity"/>
    <property type="evidence" value="ECO:0007669"/>
    <property type="project" value="UniProtKB-KW"/>
</dbReference>
<keyword evidence="3" id="KW-0645">Protease</keyword>
<keyword evidence="1" id="KW-0472">Membrane</keyword>
<feature type="transmembrane region" description="Helical" evidence="1">
    <location>
        <begin position="12"/>
        <end position="29"/>
    </location>
</feature>
<name>A0ABT8NDM0_9BACL</name>
<keyword evidence="4" id="KW-1185">Reference proteome</keyword>
<proteinExistence type="predicted"/>
<dbReference type="Pfam" id="PF01433">
    <property type="entry name" value="Peptidase_M1"/>
    <property type="match status" value="1"/>
</dbReference>
<evidence type="ECO:0000313" key="3">
    <source>
        <dbReference type="EMBL" id="MDN7245985.1"/>
    </source>
</evidence>
<feature type="domain" description="Peptidase M1 membrane alanine aminopeptidase" evidence="2">
    <location>
        <begin position="308"/>
        <end position="460"/>
    </location>
</feature>
<dbReference type="Gene3D" id="1.10.390.10">
    <property type="entry name" value="Neutral Protease Domain 2"/>
    <property type="match status" value="1"/>
</dbReference>
<sequence>MTSMVKNKRMIWILVAVAAVVVGVLLVFLSRDSNEKGSTEMGASADYNIDLELDEQNRFHISTEIEVLNESEEAFEDLGFYLVPNAINSQELSELAQEAAEIAVNSVKQGDRELAYNLENNELLIELENALEPENRQQVVIDYTLQIPRDGMRLSQVGDNYFLAQWYPMLAQYDNGWDIEDFDMLGESYHTGFGNFEVSYSLPKEYFVASSAIEGNIEPSSSGTVKGERIKDFYVAFLNTEEWLHESVQASDTVLRLFTPIDQDFLDENIVMAKAAYTFFEENIGDNPFPELDIIANDGYMEYPNVIEVAKTRDALDEVLVHEIAHQWFYYIVGNDPYEDAWADESLTEFAASIFLADYYNDEQYGFSSAQDFAASYPTANYVNLPLEKFNEGSYASTVYGEAPLLLRDFFNERGGQEEALEFLSAYYQEFQFKNVNTPEFKEFFIDYYGEEQRKFLDSWLK</sequence>
<dbReference type="RefSeq" id="WP_301856597.1">
    <property type="nucleotide sequence ID" value="NZ_JAUJWU010000002.1"/>
</dbReference>
<dbReference type="EC" id="3.4.11.-" evidence="3"/>
<dbReference type="InterPro" id="IPR027268">
    <property type="entry name" value="Peptidase_M4/M1_CTD_sf"/>
</dbReference>
<keyword evidence="3" id="KW-0378">Hydrolase</keyword>
<comment type="caution">
    <text evidence="3">The sequence shown here is derived from an EMBL/GenBank/DDBJ whole genome shotgun (WGS) entry which is preliminary data.</text>
</comment>
<keyword evidence="3" id="KW-0031">Aminopeptidase</keyword>
<dbReference type="Proteomes" id="UP001172142">
    <property type="component" value="Unassembled WGS sequence"/>
</dbReference>
<dbReference type="SUPFAM" id="SSF55486">
    <property type="entry name" value="Metalloproteases ('zincins'), catalytic domain"/>
    <property type="match status" value="1"/>
</dbReference>
<dbReference type="PANTHER" id="PTHR45726">
    <property type="entry name" value="LEUKOTRIENE A-4 HYDROLASE"/>
    <property type="match status" value="1"/>
</dbReference>
<keyword evidence="1" id="KW-1133">Transmembrane helix</keyword>
<gene>
    <name evidence="3" type="ORF">QWY13_10755</name>
</gene>
<evidence type="ECO:0000259" key="2">
    <source>
        <dbReference type="Pfam" id="PF01433"/>
    </source>
</evidence>
<reference evidence="3 4" key="1">
    <citation type="submission" date="2023-07" db="EMBL/GenBank/DDBJ databases">
        <title>Novel species in genus Planococcus.</title>
        <authorList>
            <person name="Ning S."/>
        </authorList>
    </citation>
    <scope>NUCLEOTIDE SEQUENCE [LARGE SCALE GENOMIC DNA]</scope>
    <source>
        <strain evidence="3 4">N017</strain>
    </source>
</reference>
<protein>
    <submittedName>
        <fullName evidence="3">M1 family metallopeptidase</fullName>
        <ecNumber evidence="3">3.4.11.-</ecNumber>
    </submittedName>
</protein>
<evidence type="ECO:0000313" key="4">
    <source>
        <dbReference type="Proteomes" id="UP001172142"/>
    </source>
</evidence>
<dbReference type="PANTHER" id="PTHR45726:SF3">
    <property type="entry name" value="LEUKOTRIENE A-4 HYDROLASE"/>
    <property type="match status" value="1"/>
</dbReference>
<evidence type="ECO:0000256" key="1">
    <source>
        <dbReference type="SAM" id="Phobius"/>
    </source>
</evidence>
<dbReference type="InterPro" id="IPR014782">
    <property type="entry name" value="Peptidase_M1_dom"/>
</dbReference>